<gene>
    <name evidence="3" type="ORF">PXEA_LOCUS26541</name>
</gene>
<sequence>MSARDGLPFFVYACDISPRAIDILRQDPELSRWCHAFVCDITQPGQLLLQLKVSTAKVIESGASDCNLHLKNHSVAPNVDAADSLDIGLQSVLPPINPLSPPKWFKIVSMVFVLSAIPAEKMQIALQNVARYALFGELGVASSTCYVPCPPLDFLI</sequence>
<dbReference type="EMBL" id="CAAALY010245175">
    <property type="protein sequence ID" value="VEL33101.1"/>
    <property type="molecule type" value="Genomic_DNA"/>
</dbReference>
<dbReference type="GO" id="GO:0032259">
    <property type="term" value="P:methylation"/>
    <property type="evidence" value="ECO:0007669"/>
    <property type="project" value="UniProtKB-KW"/>
</dbReference>
<evidence type="ECO:0000313" key="3">
    <source>
        <dbReference type="EMBL" id="VEL33101.1"/>
    </source>
</evidence>
<evidence type="ECO:0000256" key="1">
    <source>
        <dbReference type="ARBA" id="ARBA00022603"/>
    </source>
</evidence>
<reference evidence="3" key="1">
    <citation type="submission" date="2018-11" db="EMBL/GenBank/DDBJ databases">
        <authorList>
            <consortium name="Pathogen Informatics"/>
        </authorList>
    </citation>
    <scope>NUCLEOTIDE SEQUENCE</scope>
</reference>
<evidence type="ECO:0000256" key="2">
    <source>
        <dbReference type="ARBA" id="ARBA00022679"/>
    </source>
</evidence>
<dbReference type="Proteomes" id="UP000784294">
    <property type="component" value="Unassembled WGS sequence"/>
</dbReference>
<dbReference type="PANTHER" id="PTHR22809:SF5">
    <property type="entry name" value="TRNA N(3)-METHYLCYTIDINE METHYLTRANSFERASE METTL6"/>
    <property type="match status" value="1"/>
</dbReference>
<keyword evidence="4" id="KW-1185">Reference proteome</keyword>
<dbReference type="GO" id="GO:0008757">
    <property type="term" value="F:S-adenosylmethionine-dependent methyltransferase activity"/>
    <property type="evidence" value="ECO:0007669"/>
    <property type="project" value="UniProtKB-ARBA"/>
</dbReference>
<protein>
    <submittedName>
        <fullName evidence="3">Uncharacterized protein</fullName>
    </submittedName>
</protein>
<organism evidence="3 4">
    <name type="scientific">Protopolystoma xenopodis</name>
    <dbReference type="NCBI Taxonomy" id="117903"/>
    <lineage>
        <taxon>Eukaryota</taxon>
        <taxon>Metazoa</taxon>
        <taxon>Spiralia</taxon>
        <taxon>Lophotrochozoa</taxon>
        <taxon>Platyhelminthes</taxon>
        <taxon>Monogenea</taxon>
        <taxon>Polyopisthocotylea</taxon>
        <taxon>Polystomatidea</taxon>
        <taxon>Polystomatidae</taxon>
        <taxon>Protopolystoma</taxon>
    </lineage>
</organism>
<keyword evidence="1" id="KW-0489">Methyltransferase</keyword>
<dbReference type="PANTHER" id="PTHR22809">
    <property type="entry name" value="METHYLTRANSFERASE-RELATED"/>
    <property type="match status" value="1"/>
</dbReference>
<dbReference type="AlphaFoldDB" id="A0A448XBM7"/>
<dbReference type="OrthoDB" id="417697at2759"/>
<name>A0A448XBM7_9PLAT</name>
<proteinExistence type="predicted"/>
<comment type="caution">
    <text evidence="3">The sequence shown here is derived from an EMBL/GenBank/DDBJ whole genome shotgun (WGS) entry which is preliminary data.</text>
</comment>
<dbReference type="InterPro" id="IPR026113">
    <property type="entry name" value="METTL2/6/8-like"/>
</dbReference>
<evidence type="ECO:0000313" key="4">
    <source>
        <dbReference type="Proteomes" id="UP000784294"/>
    </source>
</evidence>
<keyword evidence="2" id="KW-0808">Transferase</keyword>
<accession>A0A448XBM7</accession>